<gene>
    <name evidence="1" type="ORF">G6N73_35625</name>
</gene>
<reference evidence="1 2" key="1">
    <citation type="submission" date="2020-02" db="EMBL/GenBank/DDBJ databases">
        <title>Genome sequence of strain CCNWXJ40-4.</title>
        <authorList>
            <person name="Gao J."/>
            <person name="Sun J."/>
        </authorList>
    </citation>
    <scope>NUCLEOTIDE SEQUENCE [LARGE SCALE GENOMIC DNA]</scope>
    <source>
        <strain evidence="1 2">CCNWXJ 40-4</strain>
    </source>
</reference>
<evidence type="ECO:0000313" key="2">
    <source>
        <dbReference type="Proteomes" id="UP001642900"/>
    </source>
</evidence>
<evidence type="ECO:0000313" key="1">
    <source>
        <dbReference type="EMBL" id="NGO56215.1"/>
    </source>
</evidence>
<dbReference type="AlphaFoldDB" id="A0A6G4WN21"/>
<dbReference type="Proteomes" id="UP001642900">
    <property type="component" value="Unassembled WGS sequence"/>
</dbReference>
<dbReference type="EMBL" id="JAAKZF010000246">
    <property type="protein sequence ID" value="NGO56215.1"/>
    <property type="molecule type" value="Genomic_DNA"/>
</dbReference>
<proteinExistence type="predicted"/>
<dbReference type="RefSeq" id="WP_165034534.1">
    <property type="nucleotide sequence ID" value="NZ_JAAKZF010000246.1"/>
</dbReference>
<name>A0A6G4WN21_9HYPH</name>
<comment type="caution">
    <text evidence="1">The sequence shown here is derived from an EMBL/GenBank/DDBJ whole genome shotgun (WGS) entry which is preliminary data.</text>
</comment>
<protein>
    <submittedName>
        <fullName evidence="1">Uncharacterized protein</fullName>
    </submittedName>
</protein>
<accession>A0A6G4WN21</accession>
<sequence length="68" mass="7712">MNVQSNPYRVASQSLTKLLNPSTTLPRPWLDLSAETRKQIAQSLAQLLLRMRPTRAPTKADRHVESVE</sequence>
<keyword evidence="2" id="KW-1185">Reference proteome</keyword>
<organism evidence="1 2">
    <name type="scientific">Allomesorhizobium camelthorni</name>
    <dbReference type="NCBI Taxonomy" id="475069"/>
    <lineage>
        <taxon>Bacteria</taxon>
        <taxon>Pseudomonadati</taxon>
        <taxon>Pseudomonadota</taxon>
        <taxon>Alphaproteobacteria</taxon>
        <taxon>Hyphomicrobiales</taxon>
        <taxon>Phyllobacteriaceae</taxon>
        <taxon>Allomesorhizobium</taxon>
    </lineage>
</organism>